<accession>A0A3S3ARV2</accession>
<sequence>MTTAPGTSIPILSVPNLREIGGYRTRDGATVRFGRFYRSTDLSKVTVDDAHRLAELGLVTVFDLRTVSERDAAPDRAPASAREVPLDVLADKVRGSMAAQLQSVLDDPSILQKFLGDQHAMDSFLQTYRDLITLPSALTSYRGMFTDLAAPDALPALVHCTTGKDRTGWATASLLLLLGVDEDDVFHDYLLTNEQLLPTFKQVFDKFAAGGGDPTLLELVLGVRPEYLQTALAQMRESFGSIEGYFADGLGIDAAGQDAIRGHLLEG</sequence>
<comment type="similarity">
    <text evidence="1">Belongs to the protein-tyrosine phosphatase family.</text>
</comment>
<dbReference type="PROSITE" id="PS50056">
    <property type="entry name" value="TYR_PHOSPHATASE_2"/>
    <property type="match status" value="1"/>
</dbReference>
<dbReference type="EMBL" id="RKLP01000001">
    <property type="protein sequence ID" value="RVW11426.1"/>
    <property type="molecule type" value="Genomic_DNA"/>
</dbReference>
<dbReference type="PROSITE" id="PS00383">
    <property type="entry name" value="TYR_PHOSPHATASE_1"/>
    <property type="match status" value="1"/>
</dbReference>
<name>A0A3S3ARV2_9NOCA</name>
<evidence type="ECO:0000259" key="2">
    <source>
        <dbReference type="PROSITE" id="PS50056"/>
    </source>
</evidence>
<keyword evidence="4" id="KW-1185">Reference proteome</keyword>
<evidence type="ECO:0000256" key="1">
    <source>
        <dbReference type="ARBA" id="ARBA00009580"/>
    </source>
</evidence>
<dbReference type="GO" id="GO:0004721">
    <property type="term" value="F:phosphoprotein phosphatase activity"/>
    <property type="evidence" value="ECO:0007669"/>
    <property type="project" value="InterPro"/>
</dbReference>
<protein>
    <submittedName>
        <fullName evidence="3">Tyrosine-protein phosphatase</fullName>
    </submittedName>
</protein>
<evidence type="ECO:0000313" key="4">
    <source>
        <dbReference type="Proteomes" id="UP000286208"/>
    </source>
</evidence>
<dbReference type="RefSeq" id="WP_127914543.1">
    <property type="nucleotide sequence ID" value="NZ_RKLP01000001.1"/>
</dbReference>
<dbReference type="PANTHER" id="PTHR31126">
    <property type="entry name" value="TYROSINE-PROTEIN PHOSPHATASE"/>
    <property type="match status" value="1"/>
</dbReference>
<organism evidence="3 4">
    <name type="scientific">Prescottella agglutinans</name>
    <dbReference type="NCBI Taxonomy" id="1644129"/>
    <lineage>
        <taxon>Bacteria</taxon>
        <taxon>Bacillati</taxon>
        <taxon>Actinomycetota</taxon>
        <taxon>Actinomycetes</taxon>
        <taxon>Mycobacteriales</taxon>
        <taxon>Nocardiaceae</taxon>
        <taxon>Prescottella</taxon>
    </lineage>
</organism>
<feature type="domain" description="Tyrosine specific protein phosphatases" evidence="2">
    <location>
        <begin position="122"/>
        <end position="204"/>
    </location>
</feature>
<evidence type="ECO:0000313" key="3">
    <source>
        <dbReference type="EMBL" id="RVW11426.1"/>
    </source>
</evidence>
<dbReference type="InterPro" id="IPR016130">
    <property type="entry name" value="Tyr_Pase_AS"/>
</dbReference>
<dbReference type="PANTHER" id="PTHR31126:SF1">
    <property type="entry name" value="TYROSINE SPECIFIC PROTEIN PHOSPHATASES DOMAIN-CONTAINING PROTEIN"/>
    <property type="match status" value="1"/>
</dbReference>
<dbReference type="InterPro" id="IPR026893">
    <property type="entry name" value="Tyr/Ser_Pase_IphP-type"/>
</dbReference>
<reference evidence="3 4" key="1">
    <citation type="submission" date="2018-11" db="EMBL/GenBank/DDBJ databases">
        <title>Rhodococcus spongicola sp. nov. and Rhodococcus xishaensis sp. nov. from marine sponges.</title>
        <authorList>
            <person name="Li L."/>
            <person name="Lin H.W."/>
        </authorList>
    </citation>
    <scope>NUCLEOTIDE SEQUENCE [LARGE SCALE GENOMIC DNA]</scope>
    <source>
        <strain evidence="3 4">CCTCC AB2014297</strain>
    </source>
</reference>
<proteinExistence type="inferred from homology"/>
<dbReference type="AlphaFoldDB" id="A0A3S3ARV2"/>
<comment type="caution">
    <text evidence="3">The sequence shown here is derived from an EMBL/GenBank/DDBJ whole genome shotgun (WGS) entry which is preliminary data.</text>
</comment>
<gene>
    <name evidence="3" type="ORF">EGT67_03160</name>
</gene>
<dbReference type="InterPro" id="IPR029021">
    <property type="entry name" value="Prot-tyrosine_phosphatase-like"/>
</dbReference>
<dbReference type="SUPFAM" id="SSF52799">
    <property type="entry name" value="(Phosphotyrosine protein) phosphatases II"/>
    <property type="match status" value="1"/>
</dbReference>
<dbReference type="Proteomes" id="UP000286208">
    <property type="component" value="Unassembled WGS sequence"/>
</dbReference>
<dbReference type="Pfam" id="PF13350">
    <property type="entry name" value="Y_phosphatase3"/>
    <property type="match status" value="1"/>
</dbReference>
<dbReference type="OrthoDB" id="1188001at2"/>
<dbReference type="Gene3D" id="3.90.190.10">
    <property type="entry name" value="Protein tyrosine phosphatase superfamily"/>
    <property type="match status" value="1"/>
</dbReference>
<dbReference type="InterPro" id="IPR000387">
    <property type="entry name" value="Tyr_Pase_dom"/>
</dbReference>